<evidence type="ECO:0000313" key="2">
    <source>
        <dbReference type="EMBL" id="GEC09651.1"/>
    </source>
</evidence>
<proteinExistence type="predicted"/>
<feature type="domain" description="DUF397" evidence="1">
    <location>
        <begin position="13"/>
        <end position="65"/>
    </location>
</feature>
<dbReference type="AlphaFoldDB" id="A0A4Y3VV72"/>
<gene>
    <name evidence="2" type="ORF">SSP24_73060</name>
</gene>
<protein>
    <recommendedName>
        <fullName evidence="1">DUF397 domain-containing protein</fullName>
    </recommendedName>
</protein>
<sequence length="72" mass="7842">MSSAESRDDGRPVWFRSSYSNGAGGECVECALTNEDALVRDSKGSMGSVVTVRSETWNSFVQALRRGTIPLR</sequence>
<evidence type="ECO:0000313" key="3">
    <source>
        <dbReference type="Proteomes" id="UP000317881"/>
    </source>
</evidence>
<dbReference type="OrthoDB" id="4323652at2"/>
<evidence type="ECO:0000259" key="1">
    <source>
        <dbReference type="Pfam" id="PF04149"/>
    </source>
</evidence>
<dbReference type="Pfam" id="PF04149">
    <property type="entry name" value="DUF397"/>
    <property type="match status" value="1"/>
</dbReference>
<reference evidence="2 3" key="1">
    <citation type="submission" date="2019-06" db="EMBL/GenBank/DDBJ databases">
        <title>Whole genome shotgun sequence of Streptomyces spinoverrucosus NBRC 14228.</title>
        <authorList>
            <person name="Hosoyama A."/>
            <person name="Uohara A."/>
            <person name="Ohji S."/>
            <person name="Ichikawa N."/>
        </authorList>
    </citation>
    <scope>NUCLEOTIDE SEQUENCE [LARGE SCALE GENOMIC DNA]</scope>
    <source>
        <strain evidence="2 3">NBRC 14228</strain>
    </source>
</reference>
<accession>A0A4Y3VV72</accession>
<name>A0A4Y3VV72_9ACTN</name>
<dbReference type="RefSeq" id="WP_141314526.1">
    <property type="nucleotide sequence ID" value="NZ_BJND01000077.1"/>
</dbReference>
<keyword evidence="3" id="KW-1185">Reference proteome</keyword>
<organism evidence="2 3">
    <name type="scientific">Streptomyces spinoverrucosus</name>
    <dbReference type="NCBI Taxonomy" id="284043"/>
    <lineage>
        <taxon>Bacteria</taxon>
        <taxon>Bacillati</taxon>
        <taxon>Actinomycetota</taxon>
        <taxon>Actinomycetes</taxon>
        <taxon>Kitasatosporales</taxon>
        <taxon>Streptomycetaceae</taxon>
        <taxon>Streptomyces</taxon>
    </lineage>
</organism>
<dbReference type="InterPro" id="IPR007278">
    <property type="entry name" value="DUF397"/>
</dbReference>
<comment type="caution">
    <text evidence="2">The sequence shown here is derived from an EMBL/GenBank/DDBJ whole genome shotgun (WGS) entry which is preliminary data.</text>
</comment>
<dbReference type="Proteomes" id="UP000317881">
    <property type="component" value="Unassembled WGS sequence"/>
</dbReference>
<dbReference type="EMBL" id="BJND01000077">
    <property type="protein sequence ID" value="GEC09651.1"/>
    <property type="molecule type" value="Genomic_DNA"/>
</dbReference>